<protein>
    <submittedName>
        <fullName evidence="1">Uncharacterized protein</fullName>
    </submittedName>
</protein>
<name>A0ACC0W6Y0_9STRA</name>
<keyword evidence="2" id="KW-1185">Reference proteome</keyword>
<evidence type="ECO:0000313" key="1">
    <source>
        <dbReference type="EMBL" id="KAI9914489.1"/>
    </source>
</evidence>
<organism evidence="1 2">
    <name type="scientific">Peronosclerospora sorghi</name>
    <dbReference type="NCBI Taxonomy" id="230839"/>
    <lineage>
        <taxon>Eukaryota</taxon>
        <taxon>Sar</taxon>
        <taxon>Stramenopiles</taxon>
        <taxon>Oomycota</taxon>
        <taxon>Peronosporomycetes</taxon>
        <taxon>Peronosporales</taxon>
        <taxon>Peronosporaceae</taxon>
        <taxon>Peronosclerospora</taxon>
    </lineage>
</organism>
<dbReference type="Proteomes" id="UP001163321">
    <property type="component" value="Chromosome 3"/>
</dbReference>
<comment type="caution">
    <text evidence="1">The sequence shown here is derived from an EMBL/GenBank/DDBJ whole genome shotgun (WGS) entry which is preliminary data.</text>
</comment>
<accession>A0ACC0W6Y0</accession>
<sequence>MKHRIATSEAYARVYEISCLVSGTDCLPMRKLQKLMEMPSQTAPELRKLHADEARQRLRPQSAADEDDMRTE</sequence>
<reference evidence="1 2" key="1">
    <citation type="journal article" date="2022" name="bioRxiv">
        <title>The genome of the oomycete Peronosclerospora sorghi, a cosmopolitan pathogen of maize and sorghum, is inflated with dispersed pseudogenes.</title>
        <authorList>
            <person name="Fletcher K."/>
            <person name="Martin F."/>
            <person name="Isakeit T."/>
            <person name="Cavanaugh K."/>
            <person name="Magill C."/>
            <person name="Michelmore R."/>
        </authorList>
    </citation>
    <scope>NUCLEOTIDE SEQUENCE [LARGE SCALE GENOMIC DNA]</scope>
    <source>
        <strain evidence="1">P6</strain>
    </source>
</reference>
<evidence type="ECO:0000313" key="2">
    <source>
        <dbReference type="Proteomes" id="UP001163321"/>
    </source>
</evidence>
<gene>
    <name evidence="1" type="ORF">PsorP6_007140</name>
</gene>
<dbReference type="EMBL" id="CM047582">
    <property type="protein sequence ID" value="KAI9914489.1"/>
    <property type="molecule type" value="Genomic_DNA"/>
</dbReference>
<proteinExistence type="predicted"/>